<accession>H5STJ9</accession>
<dbReference type="GO" id="GO:0016491">
    <property type="term" value="F:oxidoreductase activity"/>
    <property type="evidence" value="ECO:0007669"/>
    <property type="project" value="UniProtKB-KW"/>
</dbReference>
<evidence type="ECO:0000313" key="4">
    <source>
        <dbReference type="EMBL" id="BAL59854.1"/>
    </source>
</evidence>
<dbReference type="PRINTS" id="PR00081">
    <property type="entry name" value="GDHRDH"/>
</dbReference>
<evidence type="ECO:0000256" key="1">
    <source>
        <dbReference type="ARBA" id="ARBA00006484"/>
    </source>
</evidence>
<dbReference type="NCBIfam" id="NF005559">
    <property type="entry name" value="PRK07231.1"/>
    <property type="match status" value="1"/>
</dbReference>
<sequence>MLGYAMNLQNKVALVTGSSRGIGRAIALELGQRGADVIINHRRNSTRAQADAVAQELHNLGRRTLVIKADVADPQDVAQMFSLIQGEFGRLDILVNNAASAVFRPLLQLEEKHWEHVWDVNLRAINLCIKHAVPLMPTGAIVNITSLGSIKYLPNYGALGAAKAAIESLTRSYAVELAPAIRVNAVCGGLVDETGFSEMMPQDEKERIARLTPAGRMVKPADIAKVVAFLCSDDAEMIRGQSIIVDGGLTVGLPT</sequence>
<reference evidence="4" key="2">
    <citation type="journal article" date="2012" name="PLoS ONE">
        <title>A Deeply Branching Thermophilic Bacterium with an Ancient Acetyl-CoA Pathway Dominates a Subsurface Ecosystem.</title>
        <authorList>
            <person name="Takami H."/>
            <person name="Noguchi H."/>
            <person name="Takaki Y."/>
            <person name="Uchiyama I."/>
            <person name="Toyoda A."/>
            <person name="Nishi S."/>
            <person name="Chee G.-J."/>
            <person name="Arai W."/>
            <person name="Nunoura T."/>
            <person name="Itoh T."/>
            <person name="Hattori M."/>
            <person name="Takai K."/>
        </authorList>
    </citation>
    <scope>NUCLEOTIDE SEQUENCE</scope>
</reference>
<keyword evidence="2" id="KW-0560">Oxidoreductase</keyword>
<dbReference type="SUPFAM" id="SSF51735">
    <property type="entry name" value="NAD(P)-binding Rossmann-fold domains"/>
    <property type="match status" value="1"/>
</dbReference>
<dbReference type="PRINTS" id="PR00080">
    <property type="entry name" value="SDRFAMILY"/>
</dbReference>
<dbReference type="SMART" id="SM00822">
    <property type="entry name" value="PKS_KR"/>
    <property type="match status" value="1"/>
</dbReference>
<dbReference type="InterPro" id="IPR036291">
    <property type="entry name" value="NAD(P)-bd_dom_sf"/>
</dbReference>
<proteinExistence type="inferred from homology"/>
<organism evidence="4">
    <name type="scientific">Acetithermum autotrophicum</name>
    <dbReference type="NCBI Taxonomy" id="1446466"/>
    <lineage>
        <taxon>Bacteria</taxon>
        <taxon>Candidatus Bipolaricaulota</taxon>
        <taxon>Candidatus Acetithermum</taxon>
    </lineage>
</organism>
<gene>
    <name evidence="4" type="ORF">HGMM_OP4C490</name>
</gene>
<dbReference type="InterPro" id="IPR057326">
    <property type="entry name" value="KR_dom"/>
</dbReference>
<reference evidence="4" key="1">
    <citation type="journal article" date="2005" name="Environ. Microbiol.">
        <title>Genetic and functional properties of uncultivated thermophilic crenarchaeotes from a subsurface gold mine as revealed by analysis of genome fragments.</title>
        <authorList>
            <person name="Nunoura T."/>
            <person name="Hirayama H."/>
            <person name="Takami H."/>
            <person name="Oida H."/>
            <person name="Nishi S."/>
            <person name="Shimamura S."/>
            <person name="Suzuki Y."/>
            <person name="Inagaki F."/>
            <person name="Takai K."/>
            <person name="Nealson K.H."/>
            <person name="Horikoshi K."/>
        </authorList>
    </citation>
    <scope>NUCLEOTIDE SEQUENCE</scope>
</reference>
<evidence type="ECO:0000259" key="3">
    <source>
        <dbReference type="SMART" id="SM00822"/>
    </source>
</evidence>
<feature type="domain" description="Ketoreductase" evidence="3">
    <location>
        <begin position="11"/>
        <end position="194"/>
    </location>
</feature>
<dbReference type="EMBL" id="AP011803">
    <property type="protein sequence ID" value="BAL59854.1"/>
    <property type="molecule type" value="Genomic_DNA"/>
</dbReference>
<name>H5STJ9_ACEAU</name>
<dbReference type="CDD" id="cd05359">
    <property type="entry name" value="ChcA_like_SDR_c"/>
    <property type="match status" value="1"/>
</dbReference>
<dbReference type="AlphaFoldDB" id="H5STJ9"/>
<protein>
    <submittedName>
        <fullName evidence="4">Enoyl-[acyl carrier protein] reductase III</fullName>
    </submittedName>
</protein>
<dbReference type="InterPro" id="IPR002347">
    <property type="entry name" value="SDR_fam"/>
</dbReference>
<dbReference type="PANTHER" id="PTHR43639:SF1">
    <property type="entry name" value="SHORT-CHAIN DEHYDROGENASE_REDUCTASE FAMILY PROTEIN"/>
    <property type="match status" value="1"/>
</dbReference>
<dbReference type="PANTHER" id="PTHR43639">
    <property type="entry name" value="OXIDOREDUCTASE, SHORT-CHAIN DEHYDROGENASE/REDUCTASE FAMILY (AFU_ORTHOLOGUE AFUA_5G02870)"/>
    <property type="match status" value="1"/>
</dbReference>
<dbReference type="Pfam" id="PF13561">
    <property type="entry name" value="adh_short_C2"/>
    <property type="match status" value="1"/>
</dbReference>
<evidence type="ECO:0000256" key="2">
    <source>
        <dbReference type="ARBA" id="ARBA00023002"/>
    </source>
</evidence>
<comment type="similarity">
    <text evidence="1">Belongs to the short-chain dehydrogenases/reductases (SDR) family.</text>
</comment>
<dbReference type="Gene3D" id="3.40.50.720">
    <property type="entry name" value="NAD(P)-binding Rossmann-like Domain"/>
    <property type="match status" value="1"/>
</dbReference>
<dbReference type="FunFam" id="3.40.50.720:FF:000084">
    <property type="entry name" value="Short-chain dehydrogenase reductase"/>
    <property type="match status" value="1"/>
</dbReference>